<comment type="caution">
    <text evidence="1">The sequence shown here is derived from an EMBL/GenBank/DDBJ whole genome shotgun (WGS) entry which is preliminary data.</text>
</comment>
<evidence type="ECO:0000313" key="2">
    <source>
        <dbReference type="Proteomes" id="UP000676325"/>
    </source>
</evidence>
<sequence length="199" mass="22255">MRVVGSDGWSIRTSFEQQCSNMLYVRDAAGLTGPADYLVPPLSPPVELRAALAPFATSTAAEQWGRWWTAYLAHLGQGARVDLTPAGEPPEPGTDLRALFNAVVDEATAWWRERKRDYVQRTTGSAARRLTGQAGETVKRIERELGRRSAPFELTVKLLPMDRKWARRLRPTLVLVSDRLWLDPAACDDFLDPIVRALV</sequence>
<organism evidence="1 2">
    <name type="scientific">Actinospica acidithermotolerans</name>
    <dbReference type="NCBI Taxonomy" id="2828514"/>
    <lineage>
        <taxon>Bacteria</taxon>
        <taxon>Bacillati</taxon>
        <taxon>Actinomycetota</taxon>
        <taxon>Actinomycetes</taxon>
        <taxon>Catenulisporales</taxon>
        <taxon>Actinospicaceae</taxon>
        <taxon>Actinospica</taxon>
    </lineage>
</organism>
<evidence type="ECO:0000313" key="1">
    <source>
        <dbReference type="EMBL" id="MBR7829340.1"/>
    </source>
</evidence>
<name>A0A941EAQ1_9ACTN</name>
<protein>
    <submittedName>
        <fullName evidence="1">Uncharacterized protein</fullName>
    </submittedName>
</protein>
<proteinExistence type="predicted"/>
<dbReference type="EMBL" id="JAGSOH010000082">
    <property type="protein sequence ID" value="MBR7829340.1"/>
    <property type="molecule type" value="Genomic_DNA"/>
</dbReference>
<reference evidence="1" key="1">
    <citation type="submission" date="2021-04" db="EMBL/GenBank/DDBJ databases">
        <title>Genome based classification of Actinospica acidithermotolerans sp. nov., an actinobacterium isolated from an Indonesian hot spring.</title>
        <authorList>
            <person name="Kusuma A.B."/>
            <person name="Putra K.E."/>
            <person name="Nafisah S."/>
            <person name="Loh J."/>
            <person name="Nouioui I."/>
            <person name="Goodfellow M."/>
        </authorList>
    </citation>
    <scope>NUCLEOTIDE SEQUENCE</scope>
    <source>
        <strain evidence="1">MGRD01-02</strain>
    </source>
</reference>
<dbReference type="AlphaFoldDB" id="A0A941EAQ1"/>
<accession>A0A941EAQ1</accession>
<keyword evidence="2" id="KW-1185">Reference proteome</keyword>
<gene>
    <name evidence="1" type="ORF">KDK95_23745</name>
</gene>
<dbReference type="Proteomes" id="UP000676325">
    <property type="component" value="Unassembled WGS sequence"/>
</dbReference>
<dbReference type="RefSeq" id="WP_212520475.1">
    <property type="nucleotide sequence ID" value="NZ_JAGSOH010000082.1"/>
</dbReference>